<protein>
    <submittedName>
        <fullName evidence="2">Uncharacterized protein</fullName>
    </submittedName>
</protein>
<proteinExistence type="predicted"/>
<dbReference type="EMBL" id="KL584788">
    <property type="protein sequence ID" value="KEQ90603.1"/>
    <property type="molecule type" value="Genomic_DNA"/>
</dbReference>
<dbReference type="RefSeq" id="XP_013339082.1">
    <property type="nucleotide sequence ID" value="XM_013483628.1"/>
</dbReference>
<organism evidence="2 3">
    <name type="scientific">Aureobasidium subglaciale (strain EXF-2481)</name>
    <name type="common">Aureobasidium pullulans var. subglaciale</name>
    <dbReference type="NCBI Taxonomy" id="1043005"/>
    <lineage>
        <taxon>Eukaryota</taxon>
        <taxon>Fungi</taxon>
        <taxon>Dikarya</taxon>
        <taxon>Ascomycota</taxon>
        <taxon>Pezizomycotina</taxon>
        <taxon>Dothideomycetes</taxon>
        <taxon>Dothideomycetidae</taxon>
        <taxon>Dothideales</taxon>
        <taxon>Saccotheciaceae</taxon>
        <taxon>Aureobasidium</taxon>
    </lineage>
</organism>
<keyword evidence="1" id="KW-1133">Transmembrane helix</keyword>
<evidence type="ECO:0000256" key="1">
    <source>
        <dbReference type="SAM" id="Phobius"/>
    </source>
</evidence>
<dbReference type="Proteomes" id="UP000030641">
    <property type="component" value="Unassembled WGS sequence"/>
</dbReference>
<evidence type="ECO:0000313" key="2">
    <source>
        <dbReference type="EMBL" id="KEQ90603.1"/>
    </source>
</evidence>
<dbReference type="InParanoid" id="A0A074XYJ9"/>
<reference evidence="2 3" key="1">
    <citation type="journal article" date="2014" name="BMC Genomics">
        <title>Genome sequencing of four Aureobasidium pullulans varieties: biotechnological potential, stress tolerance, and description of new species.</title>
        <authorList>
            <person name="Gostin Ar C."/>
            <person name="Ohm R.A."/>
            <person name="Kogej T."/>
            <person name="Sonjak S."/>
            <person name="Turk M."/>
            <person name="Zajc J."/>
            <person name="Zalar P."/>
            <person name="Grube M."/>
            <person name="Sun H."/>
            <person name="Han J."/>
            <person name="Sharma A."/>
            <person name="Chiniquy J."/>
            <person name="Ngan C.Y."/>
            <person name="Lipzen A."/>
            <person name="Barry K."/>
            <person name="Grigoriev I.V."/>
            <person name="Gunde-Cimerman N."/>
        </authorList>
    </citation>
    <scope>NUCLEOTIDE SEQUENCE [LARGE SCALE GENOMIC DNA]</scope>
    <source>
        <strain evidence="2 3">EXF-2481</strain>
    </source>
</reference>
<dbReference type="GeneID" id="25367802"/>
<dbReference type="HOGENOM" id="CLU_3049954_0_0_1"/>
<evidence type="ECO:0000313" key="3">
    <source>
        <dbReference type="Proteomes" id="UP000030641"/>
    </source>
</evidence>
<keyword evidence="3" id="KW-1185">Reference proteome</keyword>
<keyword evidence="1" id="KW-0472">Membrane</keyword>
<gene>
    <name evidence="2" type="ORF">AUEXF2481DRAFT_44935</name>
</gene>
<feature type="transmembrane region" description="Helical" evidence="1">
    <location>
        <begin position="20"/>
        <end position="39"/>
    </location>
</feature>
<sequence>MRCVAVEVHFHSNTSSSGVLSWRHVFVLVVVVVVLFIPITSAPQAHHPTSHHTS</sequence>
<name>A0A074XYJ9_AURSE</name>
<accession>A0A074XYJ9</accession>
<keyword evidence="1" id="KW-0812">Transmembrane</keyword>
<dbReference type="AlphaFoldDB" id="A0A074XYJ9"/>